<dbReference type="PANTHER" id="PTHR12221:SF6">
    <property type="entry name" value="PESCADILLO HOMOLOG"/>
    <property type="match status" value="1"/>
</dbReference>
<sequence length="470" mass="56749">MKYKKIILNKEKATKKLNVKTEIFDWICLVKGIFPFYSRKFNEKKKTTYFSKNNVNLIKKDPIIEKIKKIEIWKKSLSKIMNNSFERQKQSKVNLFPCYNFECIVIERFDNFSMALKYLNELFFFVFFLSNESVFRKYYKKTIETDVSSVSKFFFQINPFMRIKYIFNSTESFFLGILISGKNYRFTFPKKKFFNIKKLKDFKITHTFSELNSGLFSLIYNKFKKINYVLCPKTNTSLSLSLLSSKLFSRMKYYILSVKKKKFSIETTSILKEKHVKFHKTFRKINLKKIFLKKKFWVFSKNINFPCYNCYIKGLVFYFGTNFDQIGLYLHNLTIVIKGYQTQNKSGKNTIFYFSVKNYFDRSLISIYLKIDWIGNSINCKTLLPLIPYSLKSQKIMNINPFFLKFFRKNRRKMIRIKTKKQKIQVREQSFKIKINFVIKNYKKKRYPSVDKETPYKKLLISSKFCLIYF</sequence>
<gene>
    <name evidence="2" type="ORF">CMESO_554</name>
</gene>
<evidence type="ECO:0000313" key="3">
    <source>
        <dbReference type="Proteomes" id="UP000243348"/>
    </source>
</evidence>
<geneLocation type="nucleomorph" evidence="2"/>
<evidence type="ECO:0000313" key="2">
    <source>
        <dbReference type="EMBL" id="AFP65694.1"/>
    </source>
</evidence>
<evidence type="ECO:0000256" key="1">
    <source>
        <dbReference type="ARBA" id="ARBA00004123"/>
    </source>
</evidence>
<proteinExistence type="predicted"/>
<dbReference type="GO" id="GO:0003723">
    <property type="term" value="F:RNA binding"/>
    <property type="evidence" value="ECO:0007669"/>
    <property type="project" value="TreeGrafter"/>
</dbReference>
<dbReference type="GO" id="GO:0070545">
    <property type="term" value="C:PeBoW complex"/>
    <property type="evidence" value="ECO:0007669"/>
    <property type="project" value="TreeGrafter"/>
</dbReference>
<comment type="subcellular location">
    <subcellularLocation>
        <location evidence="1">Nucleus</location>
    </subcellularLocation>
</comment>
<protein>
    <submittedName>
        <fullName evidence="2">Nop-like protein</fullName>
    </submittedName>
</protein>
<dbReference type="Proteomes" id="UP000243348">
    <property type="component" value="Nucleomorph 3"/>
</dbReference>
<name>J7G3P9_9CRYP</name>
<accession>J7G3P9</accession>
<dbReference type="Pfam" id="PF06732">
    <property type="entry name" value="Pescadillo_N"/>
    <property type="match status" value="1"/>
</dbReference>
<organism evidence="2 3">
    <name type="scientific">Chroomonas mesostigmatica CCMP1168</name>
    <dbReference type="NCBI Taxonomy" id="1195612"/>
    <lineage>
        <taxon>Eukaryota</taxon>
        <taxon>Cryptophyceae</taxon>
        <taxon>Pyrenomonadales</taxon>
        <taxon>Chroomonadaceae</taxon>
        <taxon>Chroomonas</taxon>
    </lineage>
</organism>
<dbReference type="GO" id="GO:0000463">
    <property type="term" value="P:maturation of LSU-rRNA from tricistronic rRNA transcript (SSU-rRNA, 5.8S rRNA, LSU-rRNA)"/>
    <property type="evidence" value="ECO:0007669"/>
    <property type="project" value="TreeGrafter"/>
</dbReference>
<dbReference type="PANTHER" id="PTHR12221">
    <property type="entry name" value="PESCADILLO - RELATED"/>
    <property type="match status" value="1"/>
</dbReference>
<dbReference type="EMBL" id="CP003682">
    <property type="protein sequence ID" value="AFP65694.1"/>
    <property type="molecule type" value="Genomic_DNA"/>
</dbReference>
<reference evidence="2 3" key="1">
    <citation type="journal article" date="2012" name="Genome Biol. Evol.">
        <title>Nucleomorph genome sequence of the cryptophyte alga Chroomonas mesostigmatica CCMP1168 reveals lineage-specific gene loss and genome complexity.</title>
        <authorList>
            <person name="Moore C.E."/>
            <person name="Curtis B."/>
            <person name="Mills T."/>
            <person name="Tanifuji G."/>
            <person name="Archibald J.M."/>
        </authorList>
    </citation>
    <scope>NUCLEOTIDE SEQUENCE [LARGE SCALE GENOMIC DNA]</scope>
    <source>
        <strain evidence="2 3">CCMP1168</strain>
    </source>
</reference>
<keyword evidence="2" id="KW-0542">Nucleomorph</keyword>
<dbReference type="AlphaFoldDB" id="J7G3P9"/>
<dbReference type="InterPro" id="IPR010613">
    <property type="entry name" value="PES"/>
</dbReference>